<dbReference type="Proteomes" id="UP000283509">
    <property type="component" value="Unassembled WGS sequence"/>
</dbReference>
<comment type="caution">
    <text evidence="1">The sequence shown here is derived from an EMBL/GenBank/DDBJ whole genome shotgun (WGS) entry which is preliminary data.</text>
</comment>
<keyword evidence="2" id="KW-1185">Reference proteome</keyword>
<gene>
    <name evidence="1" type="ORF">C7M84_011879</name>
</gene>
<dbReference type="Gene3D" id="3.30.360.10">
    <property type="entry name" value="Dihydrodipicolinate Reductase, domain 2"/>
    <property type="match status" value="1"/>
</dbReference>
<dbReference type="PANTHER" id="PTHR43377">
    <property type="entry name" value="BILIVERDIN REDUCTASE A"/>
    <property type="match status" value="1"/>
</dbReference>
<dbReference type="STRING" id="6689.A0A423T0C0"/>
<organism evidence="1 2">
    <name type="scientific">Penaeus vannamei</name>
    <name type="common">Whiteleg shrimp</name>
    <name type="synonym">Litopenaeus vannamei</name>
    <dbReference type="NCBI Taxonomy" id="6689"/>
    <lineage>
        <taxon>Eukaryota</taxon>
        <taxon>Metazoa</taxon>
        <taxon>Ecdysozoa</taxon>
        <taxon>Arthropoda</taxon>
        <taxon>Crustacea</taxon>
        <taxon>Multicrustacea</taxon>
        <taxon>Malacostraca</taxon>
        <taxon>Eumalacostraca</taxon>
        <taxon>Eucarida</taxon>
        <taxon>Decapoda</taxon>
        <taxon>Dendrobranchiata</taxon>
        <taxon>Penaeoidea</taxon>
        <taxon>Penaeidae</taxon>
        <taxon>Penaeus</taxon>
    </lineage>
</organism>
<reference evidence="1 2" key="2">
    <citation type="submission" date="2019-01" db="EMBL/GenBank/DDBJ databases">
        <title>The decoding of complex shrimp genome reveals the adaptation for benthos swimmer, frequently molting mechanism and breeding impact on genome.</title>
        <authorList>
            <person name="Sun Y."/>
            <person name="Gao Y."/>
            <person name="Yu Y."/>
        </authorList>
    </citation>
    <scope>NUCLEOTIDE SEQUENCE [LARGE SCALE GENOMIC DNA]</scope>
    <source>
        <tissue evidence="1">Muscle</tissue>
    </source>
</reference>
<dbReference type="PANTHER" id="PTHR43377:SF2">
    <property type="entry name" value="BINDING ROSSMANN FOLD OXIDOREDUCTASE, PUTATIVE (AFU_ORTHOLOGUE AFUA_4G00560)-RELATED"/>
    <property type="match status" value="1"/>
</dbReference>
<evidence type="ECO:0000313" key="1">
    <source>
        <dbReference type="EMBL" id="ROT69891.1"/>
    </source>
</evidence>
<dbReference type="SUPFAM" id="SSF55347">
    <property type="entry name" value="Glyceraldehyde-3-phosphate dehydrogenase-like, C-terminal domain"/>
    <property type="match status" value="1"/>
</dbReference>
<dbReference type="InterPro" id="IPR051450">
    <property type="entry name" value="Gfo/Idh/MocA_Oxidoreductases"/>
</dbReference>
<accession>A0A423T0C0</accession>
<sequence>MGNKKCVKLSSFGSLHHFRKEKKPAGGGTRCLQCPIETKCPYSAKKIYLDPAPTKPRWPMSPVCDIEDGPGGYLANLTKALETGPYGKCVYEVDNDVCDNQVVNFEFSDGATATLTMVAFTEHLCSRKAIVYGTHGQLTWDESKGHFVEHYDFLSQSTTIHESDVPPPLNWGHGGADYFLMKSFVEAVAAGDKDCILSGPKVSLETHLLTFAAEESRLSGAIVKPSEDPRWAVR</sequence>
<protein>
    <submittedName>
        <fullName evidence="1">Putative oxidoreductase yjhC</fullName>
    </submittedName>
</protein>
<name>A0A423T0C0_PENVA</name>
<dbReference type="AlphaFoldDB" id="A0A423T0C0"/>
<evidence type="ECO:0000313" key="2">
    <source>
        <dbReference type="Proteomes" id="UP000283509"/>
    </source>
</evidence>
<reference evidence="1 2" key="1">
    <citation type="submission" date="2018-04" db="EMBL/GenBank/DDBJ databases">
        <authorList>
            <person name="Zhang X."/>
            <person name="Yuan J."/>
            <person name="Li F."/>
            <person name="Xiang J."/>
        </authorList>
    </citation>
    <scope>NUCLEOTIDE SEQUENCE [LARGE SCALE GENOMIC DNA]</scope>
    <source>
        <tissue evidence="1">Muscle</tissue>
    </source>
</reference>
<dbReference type="EMBL" id="QCYY01002503">
    <property type="protein sequence ID" value="ROT69891.1"/>
    <property type="molecule type" value="Genomic_DNA"/>
</dbReference>
<proteinExistence type="predicted"/>